<keyword evidence="3" id="KW-0663">Pyridoxal phosphate</keyword>
<evidence type="ECO:0000259" key="6">
    <source>
        <dbReference type="Pfam" id="PF01276"/>
    </source>
</evidence>
<dbReference type="PANTHER" id="PTHR45229:SF3">
    <property type="entry name" value="BIODEGRADATIVE ARGININE DECARBOXYLASE"/>
    <property type="match status" value="1"/>
</dbReference>
<feature type="domain" description="Orn/Lys/Arg decarboxylases family 1 pyridoxal-P attachment site" evidence="6">
    <location>
        <begin position="194"/>
        <end position="644"/>
    </location>
</feature>
<evidence type="ECO:0000256" key="3">
    <source>
        <dbReference type="ARBA" id="ARBA00022898"/>
    </source>
</evidence>
<dbReference type="CDD" id="cd00615">
    <property type="entry name" value="Orn_deC_like"/>
    <property type="match status" value="1"/>
</dbReference>
<gene>
    <name evidence="9" type="primary">adiA</name>
    <name evidence="9" type="ordered locus">BN140_2268</name>
</gene>
<comment type="similarity">
    <text evidence="1">Belongs to the Orn/Lys/Arg decarboxylase class-I family.</text>
</comment>
<dbReference type="EC" id="4.1.1.19" evidence="9"/>
<dbReference type="InterPro" id="IPR008286">
    <property type="entry name" value="Prn/Lys/Arg_de-COase_C"/>
</dbReference>
<dbReference type="RefSeq" id="WP_014868164.1">
    <property type="nucleotide sequence ID" value="NC_018227.2"/>
</dbReference>
<dbReference type="InterPro" id="IPR005308">
    <property type="entry name" value="OKR_de-COase_N"/>
</dbReference>
<name>I7KDU0_METBM</name>
<evidence type="ECO:0000256" key="2">
    <source>
        <dbReference type="ARBA" id="ARBA00022793"/>
    </source>
</evidence>
<dbReference type="FunFam" id="3.40.640.10:FF:000008">
    <property type="entry name" value="Lysine decarboxylase, inducible"/>
    <property type="match status" value="1"/>
</dbReference>
<dbReference type="GO" id="GO:0005829">
    <property type="term" value="C:cytosol"/>
    <property type="evidence" value="ECO:0007669"/>
    <property type="project" value="TreeGrafter"/>
</dbReference>
<dbReference type="CDD" id="cd00156">
    <property type="entry name" value="REC"/>
    <property type="match status" value="1"/>
</dbReference>
<dbReference type="Pfam" id="PF01276">
    <property type="entry name" value="OKR_DC_1"/>
    <property type="match status" value="1"/>
</dbReference>
<dbReference type="PATRIC" id="fig|1201294.9.peg.2524"/>
<feature type="domain" description="Orn/Lys/Arg decarboxylase C-terminal" evidence="8">
    <location>
        <begin position="671"/>
        <end position="798"/>
    </location>
</feature>
<dbReference type="AlphaFoldDB" id="I7KDU0"/>
<dbReference type="Gene3D" id="3.40.50.2300">
    <property type="match status" value="1"/>
</dbReference>
<evidence type="ECO:0000259" key="8">
    <source>
        <dbReference type="Pfam" id="PF03711"/>
    </source>
</evidence>
<dbReference type="GeneID" id="13354214"/>
<evidence type="ECO:0000256" key="5">
    <source>
        <dbReference type="SAM" id="MobiDB-lite"/>
    </source>
</evidence>
<dbReference type="Gene3D" id="3.90.1150.10">
    <property type="entry name" value="Aspartate Aminotransferase, domain 1"/>
    <property type="match status" value="1"/>
</dbReference>
<dbReference type="GO" id="GO:0006527">
    <property type="term" value="P:L-arginine catabolic process"/>
    <property type="evidence" value="ECO:0007669"/>
    <property type="project" value="TreeGrafter"/>
</dbReference>
<keyword evidence="10" id="KW-1185">Reference proteome</keyword>
<dbReference type="InterPro" id="IPR011006">
    <property type="entry name" value="CheY-like_superfamily"/>
</dbReference>
<dbReference type="PIRSF" id="PIRSF009393">
    <property type="entry name" value="Orn_decarb"/>
    <property type="match status" value="1"/>
</dbReference>
<organism evidence="9 10">
    <name type="scientific">Methanoculleus bourgensis (strain ATCC 43281 / DSM 3045 / OCM 15 / MS2)</name>
    <name type="common">Methanogenium bourgense</name>
    <dbReference type="NCBI Taxonomy" id="1201294"/>
    <lineage>
        <taxon>Archaea</taxon>
        <taxon>Methanobacteriati</taxon>
        <taxon>Methanobacteriota</taxon>
        <taxon>Stenosarchaea group</taxon>
        <taxon>Methanomicrobia</taxon>
        <taxon>Methanomicrobiales</taxon>
        <taxon>Methanomicrobiaceae</taxon>
        <taxon>Methanoculleus</taxon>
    </lineage>
</organism>
<accession>I7KDU0</accession>
<feature type="region of interest" description="Disordered" evidence="5">
    <location>
        <begin position="1"/>
        <end position="27"/>
    </location>
</feature>
<dbReference type="GO" id="GO:0008792">
    <property type="term" value="F:arginine decarboxylase activity"/>
    <property type="evidence" value="ECO:0007669"/>
    <property type="project" value="UniProtKB-EC"/>
</dbReference>
<evidence type="ECO:0000256" key="1">
    <source>
        <dbReference type="ARBA" id="ARBA00010671"/>
    </source>
</evidence>
<dbReference type="HOGENOM" id="CLU_014292_3_0_2"/>
<dbReference type="EMBL" id="HE964772">
    <property type="protein sequence ID" value="CCJ37191.1"/>
    <property type="molecule type" value="Genomic_DNA"/>
</dbReference>
<dbReference type="InterPro" id="IPR000310">
    <property type="entry name" value="Orn/Lys/Arg_deCO2ase_major_dom"/>
</dbReference>
<dbReference type="Gene3D" id="3.90.100.10">
    <property type="entry name" value="Orn/Lys/Arg decarboxylase, C-terminal domain"/>
    <property type="match status" value="1"/>
</dbReference>
<dbReference type="SUPFAM" id="SSF53383">
    <property type="entry name" value="PLP-dependent transferases"/>
    <property type="match status" value="1"/>
</dbReference>
<evidence type="ECO:0000313" key="10">
    <source>
        <dbReference type="Proteomes" id="UP000009007"/>
    </source>
</evidence>
<protein>
    <submittedName>
        <fullName evidence="9">Arginine decarboxylase</fullName>
        <ecNumber evidence="9">4.1.1.19</ecNumber>
    </submittedName>
</protein>
<dbReference type="Pfam" id="PF03711">
    <property type="entry name" value="OKR_DC_1_C"/>
    <property type="match status" value="1"/>
</dbReference>
<dbReference type="InterPro" id="IPR015424">
    <property type="entry name" value="PyrdxlP-dep_Trfase"/>
</dbReference>
<dbReference type="InterPro" id="IPR011193">
    <property type="entry name" value="Orn/lys/arg_de-COase"/>
</dbReference>
<dbReference type="InterPro" id="IPR015421">
    <property type="entry name" value="PyrdxlP-dep_Trfase_major"/>
</dbReference>
<feature type="domain" description="Orn/Lys/Arg decarboxylase N-terminal" evidence="7">
    <location>
        <begin position="70"/>
        <end position="188"/>
    </location>
</feature>
<keyword evidence="2" id="KW-0210">Decarboxylase</keyword>
<keyword evidence="4 9" id="KW-0456">Lyase</keyword>
<dbReference type="Pfam" id="PF03709">
    <property type="entry name" value="OKR_DC_1_N"/>
    <property type="match status" value="1"/>
</dbReference>
<dbReference type="Proteomes" id="UP000009007">
    <property type="component" value="Chromosome I"/>
</dbReference>
<dbReference type="GO" id="GO:0030170">
    <property type="term" value="F:pyridoxal phosphate binding"/>
    <property type="evidence" value="ECO:0007669"/>
    <property type="project" value="TreeGrafter"/>
</dbReference>
<dbReference type="InterPro" id="IPR036633">
    <property type="entry name" value="Prn/Lys/Arg_de-COase_C_sf"/>
</dbReference>
<reference evidence="10" key="1">
    <citation type="journal article" date="2012" name="J. Bacteriol.">
        <title>Complete genome sequence of the hydrogenotrophic, methanogenic archaeon Methanoculleus bourgensis strain MS2T, isolated from a sewage sludge digester.</title>
        <authorList>
            <person name="Maus I."/>
            <person name="Wibberg D."/>
            <person name="Stantscheff R."/>
            <person name="Eikmeyer F.G."/>
            <person name="Seffner A."/>
            <person name="Boelter J."/>
            <person name="Szczepanowski R."/>
            <person name="Blom J."/>
            <person name="Jaenicke S."/>
            <person name="Konig H."/>
            <person name="Puhler A."/>
            <person name="Schluter A."/>
        </authorList>
    </citation>
    <scope>NUCLEOTIDE SEQUENCE [LARGE SCALE GENOMIC DNA]</scope>
    <source>
        <strain evidence="10">ATCC 43281 / DSM 3045 / OCM 15 / MS2</strain>
    </source>
</reference>
<dbReference type="PANTHER" id="PTHR45229">
    <property type="entry name" value="CONSTITUTIVE ORNITHINE DECARBOXYLASE"/>
    <property type="match status" value="1"/>
</dbReference>
<dbReference type="Gene3D" id="3.40.640.10">
    <property type="entry name" value="Type I PLP-dependent aspartate aminotransferase-like (Major domain)"/>
    <property type="match status" value="1"/>
</dbReference>
<evidence type="ECO:0000313" key="9">
    <source>
        <dbReference type="EMBL" id="CCJ37191.1"/>
    </source>
</evidence>
<dbReference type="SUPFAM" id="SSF52172">
    <property type="entry name" value="CheY-like"/>
    <property type="match status" value="1"/>
</dbReference>
<dbReference type="KEGG" id="mbg:BN140_2268"/>
<dbReference type="STRING" id="1201294.BN140_2268"/>
<sequence>MIWPCQDEFPRRGNPGVGRSGVLEHPRRPENQNILKSTPKSIIQEYDRMDYLEEFPVLIIDDELHSDTAEGRASREIVKELKSEDFPVIEALTARDGVHAFLSHPHTSCIIIDWELTPEAADGMLTAADVITLIRERNPKVPIFLNTEKLAISAIPLGVISRIDGYIWKLEDTPAFIAGHIKRAAKNYLADVLPPFFQGLMDYVEEYKYSWHTPGHMGGVAFLKSAAGRIFYNFFGENTLRADLSVSVPELGSLLKHSGVVGDAERKAAEVFGADRTYFVTGGTSAANKIVWLGTVTPGDVVLVDRNCHKSIMHAIIMTGAVPVYLIPARNEYGIIGPIRSREFRPEVIREKIRACPLIDDPAVQAVRLAAITNSTYDGICYSAERIEEQLRDVVPYLHFDEAWSAYARFHPLYAGRFGMHTPGEVGPTVFATQSTHKVLAAFSQGSMLHVRQGKGPVDHPRFNEAFMMFTSTSPQYTIIASLDVAARMMAGHSGKFLIEEAIEEAIVFRKKMVTVAEEIRASPLPEENYWWFTVWQPDCIMDQEAERPLGDADDLLLRNHAGCWLLDPNDTWHGFAGIEEGYAMLDPIKVTILTPGIRPGGSMEDRGIPAGIVTKYLRESGIVVEKTGYYSFLVLFTLGITKGKSGTLLAELFRFKALYDRNSPLEEVFPDLVREHPARYSGRGLSDLCQEMHGYLKDVSITDVVRAVYATLPEPAMTPAEAYRRLVRGEVAAVPASDIEGRTVAVMVVPYPPGIPVIMPGERCCPATRAIVDHLISLQEFDTLFPGFENEVHGVDVVTRDGQQVYYVYCVVE</sequence>
<dbReference type="InterPro" id="IPR015422">
    <property type="entry name" value="PyrdxlP-dep_Trfase_small"/>
</dbReference>
<evidence type="ECO:0000256" key="4">
    <source>
        <dbReference type="ARBA" id="ARBA00023239"/>
    </source>
</evidence>
<evidence type="ECO:0000259" key="7">
    <source>
        <dbReference type="Pfam" id="PF03709"/>
    </source>
</evidence>
<proteinExistence type="inferred from homology"/>
<dbReference type="SUPFAM" id="SSF55904">
    <property type="entry name" value="Ornithine decarboxylase C-terminal domain"/>
    <property type="match status" value="1"/>
</dbReference>